<evidence type="ECO:0000259" key="2">
    <source>
        <dbReference type="Pfam" id="PF13539"/>
    </source>
</evidence>
<dbReference type="Gene3D" id="3.30.1380.10">
    <property type="match status" value="1"/>
</dbReference>
<dbReference type="PANTHER" id="PTHR32305:SF17">
    <property type="entry name" value="TRNA NUCLEASE WAPA"/>
    <property type="match status" value="1"/>
</dbReference>
<dbReference type="InterPro" id="IPR009045">
    <property type="entry name" value="Zn_M74/Hedgehog-like"/>
</dbReference>
<gene>
    <name evidence="4" type="ORF">UU13_C0026G0001</name>
</gene>
<accession>A0A0G0VBY8</accession>
<feature type="domain" description="Teneurin-like YD-shell" evidence="3">
    <location>
        <begin position="26"/>
        <end position="130"/>
    </location>
</feature>
<name>A0A0G0VBY8_9BACT</name>
<proteinExistence type="predicted"/>
<sequence>ITSSSETELIGPVTACRTTTTSVSVPYYNHTDHLNSVNVVTDSNSTQVELLDYYPFGAQRISSGSRTAQRQYIGQIYDVDTGLNYLNARYYDGNRGQFISQDSMFWQLPQELLIDPQQQNSYSYARNNPINRSDPSGQFTVPSLASIKSFFNSLIGKQNPQIQAPQTTTSVVTTNNVQKTTTWDSVTDKRIATLDSRVQQPAINFINNTESKLGIQLRISEGYRTGKTQNSYFAQGRTQEQLDVVGLNDVTARPDLKKNTNAIAGLSYHNYGRALDAYFMENGKMNVNKQMTSDVANIAIKEGFKWGASFKDYPHFEMSLGQSIRELYKTYTYDQ</sequence>
<dbReference type="InterPro" id="IPR050708">
    <property type="entry name" value="T6SS_VgrG/RHS"/>
</dbReference>
<feature type="domain" description="Peptidase M15C" evidence="2">
    <location>
        <begin position="265"/>
        <end position="318"/>
    </location>
</feature>
<dbReference type="Pfam" id="PF25023">
    <property type="entry name" value="TEN_YD-shell"/>
    <property type="match status" value="1"/>
</dbReference>
<evidence type="ECO:0000259" key="3">
    <source>
        <dbReference type="Pfam" id="PF25023"/>
    </source>
</evidence>
<dbReference type="EMBL" id="LBZL01000026">
    <property type="protein sequence ID" value="KKR69590.1"/>
    <property type="molecule type" value="Genomic_DNA"/>
</dbReference>
<dbReference type="Proteomes" id="UP000034452">
    <property type="component" value="Unassembled WGS sequence"/>
</dbReference>
<keyword evidence="1" id="KW-0677">Repeat</keyword>
<dbReference type="PANTHER" id="PTHR32305">
    <property type="match status" value="1"/>
</dbReference>
<dbReference type="Pfam" id="PF13539">
    <property type="entry name" value="Peptidase_M15_4"/>
    <property type="match status" value="1"/>
</dbReference>
<reference evidence="4 5" key="1">
    <citation type="journal article" date="2015" name="Nature">
        <title>rRNA introns, odd ribosomes, and small enigmatic genomes across a large radiation of phyla.</title>
        <authorList>
            <person name="Brown C.T."/>
            <person name="Hug L.A."/>
            <person name="Thomas B.C."/>
            <person name="Sharon I."/>
            <person name="Castelle C.J."/>
            <person name="Singh A."/>
            <person name="Wilkins M.J."/>
            <person name="Williams K.H."/>
            <person name="Banfield J.F."/>
        </authorList>
    </citation>
    <scope>NUCLEOTIDE SEQUENCE [LARGE SCALE GENOMIC DNA]</scope>
</reference>
<dbReference type="NCBIfam" id="TIGR03696">
    <property type="entry name" value="Rhs_assc_core"/>
    <property type="match status" value="1"/>
</dbReference>
<feature type="non-terminal residue" evidence="4">
    <location>
        <position position="1"/>
    </location>
</feature>
<dbReference type="GO" id="GO:0008233">
    <property type="term" value="F:peptidase activity"/>
    <property type="evidence" value="ECO:0007669"/>
    <property type="project" value="InterPro"/>
</dbReference>
<comment type="caution">
    <text evidence="4">The sequence shown here is derived from an EMBL/GenBank/DDBJ whole genome shotgun (WGS) entry which is preliminary data.</text>
</comment>
<dbReference type="CDD" id="cd14845">
    <property type="entry name" value="L-Ala-D-Glu_peptidase_like"/>
    <property type="match status" value="1"/>
</dbReference>
<dbReference type="SUPFAM" id="SSF55166">
    <property type="entry name" value="Hedgehog/DD-peptidase"/>
    <property type="match status" value="1"/>
</dbReference>
<dbReference type="AlphaFoldDB" id="A0A0G0VBY8"/>
<evidence type="ECO:0000313" key="4">
    <source>
        <dbReference type="EMBL" id="KKR69590.1"/>
    </source>
</evidence>
<evidence type="ECO:0000313" key="5">
    <source>
        <dbReference type="Proteomes" id="UP000034452"/>
    </source>
</evidence>
<dbReference type="Gene3D" id="2.180.10.10">
    <property type="entry name" value="RHS repeat-associated core"/>
    <property type="match status" value="1"/>
</dbReference>
<dbReference type="InterPro" id="IPR056823">
    <property type="entry name" value="TEN-like_YD-shell"/>
</dbReference>
<evidence type="ECO:0000256" key="1">
    <source>
        <dbReference type="ARBA" id="ARBA00022737"/>
    </source>
</evidence>
<protein>
    <submittedName>
        <fullName evidence="4">Uncharacterized protein</fullName>
    </submittedName>
</protein>
<organism evidence="4 5">
    <name type="scientific">Candidatus Nomurabacteria bacterium GW2011_GWB1_40_7</name>
    <dbReference type="NCBI Taxonomy" id="1618744"/>
    <lineage>
        <taxon>Bacteria</taxon>
        <taxon>Candidatus Nomuraibacteriota</taxon>
    </lineage>
</organism>
<dbReference type="InterPro" id="IPR022385">
    <property type="entry name" value="Rhs_assc_core"/>
</dbReference>
<dbReference type="InterPro" id="IPR039561">
    <property type="entry name" value="Peptidase_M15C"/>
</dbReference>